<feature type="domain" description="PDZ" evidence="7">
    <location>
        <begin position="89"/>
        <end position="171"/>
    </location>
</feature>
<evidence type="ECO:0000256" key="4">
    <source>
        <dbReference type="ARBA" id="ARBA00022825"/>
    </source>
</evidence>
<evidence type="ECO:0000256" key="5">
    <source>
        <dbReference type="RuleBase" id="RU004404"/>
    </source>
</evidence>
<evidence type="ECO:0000313" key="9">
    <source>
        <dbReference type="Proteomes" id="UP000076066"/>
    </source>
</evidence>
<dbReference type="Pfam" id="PF22694">
    <property type="entry name" value="CtpB_N-like"/>
    <property type="match status" value="1"/>
</dbReference>
<dbReference type="InterPro" id="IPR001478">
    <property type="entry name" value="PDZ"/>
</dbReference>
<dbReference type="KEGG" id="hjo:AY555_03465"/>
<dbReference type="PROSITE" id="PS50106">
    <property type="entry name" value="PDZ"/>
    <property type="match status" value="1"/>
</dbReference>
<dbReference type="SUPFAM" id="SSF52096">
    <property type="entry name" value="ClpP/crotonase"/>
    <property type="match status" value="1"/>
</dbReference>
<dbReference type="CDD" id="cd07560">
    <property type="entry name" value="Peptidase_S41_CPP"/>
    <property type="match status" value="1"/>
</dbReference>
<keyword evidence="3 5" id="KW-0378">Hydrolase</keyword>
<dbReference type="STRING" id="1549855.AY555_03465"/>
<dbReference type="EMBL" id="CP014525">
    <property type="protein sequence ID" value="AMW34400.1"/>
    <property type="molecule type" value="Genomic_DNA"/>
</dbReference>
<evidence type="ECO:0000256" key="6">
    <source>
        <dbReference type="SAM" id="MobiDB-lite"/>
    </source>
</evidence>
<dbReference type="InterPro" id="IPR036034">
    <property type="entry name" value="PDZ_sf"/>
</dbReference>
<dbReference type="SMART" id="SM00245">
    <property type="entry name" value="TSPc"/>
    <property type="match status" value="1"/>
</dbReference>
<dbReference type="PANTHER" id="PTHR32060">
    <property type="entry name" value="TAIL-SPECIFIC PROTEASE"/>
    <property type="match status" value="1"/>
</dbReference>
<dbReference type="GO" id="GO:0030288">
    <property type="term" value="C:outer membrane-bounded periplasmic space"/>
    <property type="evidence" value="ECO:0007669"/>
    <property type="project" value="TreeGrafter"/>
</dbReference>
<dbReference type="OrthoDB" id="9812068at2"/>
<dbReference type="FunFam" id="2.30.42.10:FF:000063">
    <property type="entry name" value="Peptidase, S41 family"/>
    <property type="match status" value="1"/>
</dbReference>
<keyword evidence="2 5" id="KW-0645">Protease</keyword>
<evidence type="ECO:0000256" key="1">
    <source>
        <dbReference type="ARBA" id="ARBA00009179"/>
    </source>
</evidence>
<dbReference type="InterPro" id="IPR005151">
    <property type="entry name" value="Tail-specific_protease"/>
</dbReference>
<accession>A0A143DCY7</accession>
<dbReference type="RefSeq" id="WP_066133501.1">
    <property type="nucleotide sequence ID" value="NZ_CP014525.1"/>
</dbReference>
<dbReference type="NCBIfam" id="TIGR00225">
    <property type="entry name" value="prc"/>
    <property type="match status" value="1"/>
</dbReference>
<gene>
    <name evidence="8" type="ORF">AY555_03465</name>
</gene>
<dbReference type="InterPro" id="IPR029045">
    <property type="entry name" value="ClpP/crotonase-like_dom_sf"/>
</dbReference>
<reference evidence="8 9" key="1">
    <citation type="submission" date="2016-02" db="EMBL/GenBank/DDBJ databases">
        <title>Complete Genome of H5569, the type strain of the newly described species Haematospirillium jordaniae.</title>
        <authorList>
            <person name="Nicholson A.C."/>
            <person name="Humrighouse B.W."/>
            <person name="Loparov V."/>
            <person name="McQuiston J.R."/>
        </authorList>
    </citation>
    <scope>NUCLEOTIDE SEQUENCE [LARGE SCALE GENOMIC DNA]</scope>
    <source>
        <strain evidence="8 9">H5569</strain>
    </source>
</reference>
<protein>
    <submittedName>
        <fullName evidence="8">Peptidase S41</fullName>
    </submittedName>
</protein>
<dbReference type="GO" id="GO:0004175">
    <property type="term" value="F:endopeptidase activity"/>
    <property type="evidence" value="ECO:0007669"/>
    <property type="project" value="TreeGrafter"/>
</dbReference>
<dbReference type="CDD" id="cd06782">
    <property type="entry name" value="cpPDZ_CPP-like"/>
    <property type="match status" value="1"/>
</dbReference>
<dbReference type="Proteomes" id="UP000076066">
    <property type="component" value="Chromosome"/>
</dbReference>
<sequence length="448" mass="48660">MMRKSLIAALAVLVLSLPVGVTLVFPSLQAQAKADASTYRLLDLFGTVFERVRRDYVEDVTDQQLVESAINGMLTSLDPHSSYLNAESFRDMQTQTRGEFGGLGIEVSMENGLVKVVSPIDDTPAFRAGLKPGDYIIRLDDKQVLGMTLQDAVEHMRGKAGSEIVLTIRREGRDPFEVKLVRDVIKIRSARAKAEGDIGYIRLTAFNEKTFDAMRDGIEKLNKDIGPNKIRGFVLDLRNNPGGLFDQAIAVSDAFLDSGEIVSTRSRRSDDTQRYNAQKGDLTGGLPMVVLINDGSASSSEIVAGALQDHHRAIVVGTRSFGKGSVQTVIPLAGHGAMRLTTARYFTPSGRSIQAVGIEPDIEVNASSQPVRSRSEADLPNALSNPDEKINRSKRSTSQPDLAGEKAGQAAPHVGVAQGKPEEDLQLARALDILRGVSLERQKQTQLQ</sequence>
<dbReference type="InterPro" id="IPR055210">
    <property type="entry name" value="CtpA/B_N"/>
</dbReference>
<dbReference type="GeneID" id="53316206"/>
<dbReference type="Gene3D" id="3.90.226.10">
    <property type="entry name" value="2-enoyl-CoA Hydratase, Chain A, domain 1"/>
    <property type="match status" value="1"/>
</dbReference>
<dbReference type="AlphaFoldDB" id="A0A143DCY7"/>
<evidence type="ECO:0000259" key="7">
    <source>
        <dbReference type="PROSITE" id="PS50106"/>
    </source>
</evidence>
<dbReference type="Pfam" id="PF03572">
    <property type="entry name" value="Peptidase_S41"/>
    <property type="match status" value="1"/>
</dbReference>
<comment type="similarity">
    <text evidence="1 5">Belongs to the peptidase S41A family.</text>
</comment>
<dbReference type="Gene3D" id="3.30.750.44">
    <property type="match status" value="1"/>
</dbReference>
<dbReference type="GO" id="GO:0008236">
    <property type="term" value="F:serine-type peptidase activity"/>
    <property type="evidence" value="ECO:0007669"/>
    <property type="project" value="UniProtKB-KW"/>
</dbReference>
<keyword evidence="9" id="KW-1185">Reference proteome</keyword>
<evidence type="ECO:0000313" key="8">
    <source>
        <dbReference type="EMBL" id="AMW34400.1"/>
    </source>
</evidence>
<keyword evidence="4 5" id="KW-0720">Serine protease</keyword>
<dbReference type="InterPro" id="IPR004447">
    <property type="entry name" value="Peptidase_S41A"/>
</dbReference>
<dbReference type="GO" id="GO:0007165">
    <property type="term" value="P:signal transduction"/>
    <property type="evidence" value="ECO:0007669"/>
    <property type="project" value="TreeGrafter"/>
</dbReference>
<dbReference type="SUPFAM" id="SSF50156">
    <property type="entry name" value="PDZ domain-like"/>
    <property type="match status" value="1"/>
</dbReference>
<feature type="region of interest" description="Disordered" evidence="6">
    <location>
        <begin position="366"/>
        <end position="421"/>
    </location>
</feature>
<dbReference type="PANTHER" id="PTHR32060:SF30">
    <property type="entry name" value="CARBOXY-TERMINAL PROCESSING PROTEASE CTPA"/>
    <property type="match status" value="1"/>
</dbReference>
<dbReference type="FunFam" id="3.90.226.10:FF:000029">
    <property type="entry name" value="Peptidase, S41 family"/>
    <property type="match status" value="1"/>
</dbReference>
<evidence type="ECO:0000256" key="2">
    <source>
        <dbReference type="ARBA" id="ARBA00022670"/>
    </source>
</evidence>
<name>A0A143DCY7_9PROT</name>
<proteinExistence type="inferred from homology"/>
<dbReference type="SMART" id="SM00228">
    <property type="entry name" value="PDZ"/>
    <property type="match status" value="1"/>
</dbReference>
<dbReference type="Gene3D" id="2.30.42.10">
    <property type="match status" value="1"/>
</dbReference>
<evidence type="ECO:0000256" key="3">
    <source>
        <dbReference type="ARBA" id="ARBA00022801"/>
    </source>
</evidence>
<dbReference type="Pfam" id="PF13180">
    <property type="entry name" value="PDZ_2"/>
    <property type="match status" value="1"/>
</dbReference>
<organism evidence="8 9">
    <name type="scientific">Haematospirillum jordaniae</name>
    <dbReference type="NCBI Taxonomy" id="1549855"/>
    <lineage>
        <taxon>Bacteria</taxon>
        <taxon>Pseudomonadati</taxon>
        <taxon>Pseudomonadota</taxon>
        <taxon>Alphaproteobacteria</taxon>
        <taxon>Rhodospirillales</taxon>
        <taxon>Novispirillaceae</taxon>
        <taxon>Haematospirillum</taxon>
    </lineage>
</organism>
<dbReference type="GO" id="GO:0006508">
    <property type="term" value="P:proteolysis"/>
    <property type="evidence" value="ECO:0007669"/>
    <property type="project" value="UniProtKB-KW"/>
</dbReference>